<dbReference type="InterPro" id="IPR001867">
    <property type="entry name" value="OmpR/PhoB-type_DNA-bd"/>
</dbReference>
<name>A0A1F7GZ48_9BACT</name>
<dbReference type="AlphaFoldDB" id="A0A1F7GZ48"/>
<protein>
    <recommendedName>
        <fullName evidence="2">OmpR/PhoB-type domain-containing protein</fullName>
    </recommendedName>
</protein>
<dbReference type="InterPro" id="IPR036388">
    <property type="entry name" value="WH-like_DNA-bd_sf"/>
</dbReference>
<reference evidence="3 4" key="1">
    <citation type="journal article" date="2016" name="Nat. Commun.">
        <title>Thousands of microbial genomes shed light on interconnected biogeochemical processes in an aquifer system.</title>
        <authorList>
            <person name="Anantharaman K."/>
            <person name="Brown C.T."/>
            <person name="Hug L.A."/>
            <person name="Sharon I."/>
            <person name="Castelle C.J."/>
            <person name="Probst A.J."/>
            <person name="Thomas B.C."/>
            <person name="Singh A."/>
            <person name="Wilkins M.J."/>
            <person name="Karaoz U."/>
            <person name="Brodie E.L."/>
            <person name="Williams K.H."/>
            <person name="Hubbard S.S."/>
            <person name="Banfield J.F."/>
        </authorList>
    </citation>
    <scope>NUCLEOTIDE SEQUENCE [LARGE SCALE GENOMIC DNA]</scope>
</reference>
<dbReference type="SUPFAM" id="SSF46894">
    <property type="entry name" value="C-terminal effector domain of the bipartite response regulators"/>
    <property type="match status" value="1"/>
</dbReference>
<dbReference type="GO" id="GO:0006355">
    <property type="term" value="P:regulation of DNA-templated transcription"/>
    <property type="evidence" value="ECO:0007669"/>
    <property type="project" value="InterPro"/>
</dbReference>
<dbReference type="GO" id="GO:0003677">
    <property type="term" value="F:DNA binding"/>
    <property type="evidence" value="ECO:0007669"/>
    <property type="project" value="UniProtKB-KW"/>
</dbReference>
<accession>A0A1F7GZ48</accession>
<dbReference type="EMBL" id="MFZM01000009">
    <property type="protein sequence ID" value="OGK24339.1"/>
    <property type="molecule type" value="Genomic_DNA"/>
</dbReference>
<feature type="domain" description="OmpR/PhoB-type" evidence="2">
    <location>
        <begin position="292"/>
        <end position="363"/>
    </location>
</feature>
<dbReference type="Gene3D" id="1.10.10.10">
    <property type="entry name" value="Winged helix-like DNA-binding domain superfamily/Winged helix DNA-binding domain"/>
    <property type="match status" value="1"/>
</dbReference>
<gene>
    <name evidence="3" type="ORF">A3C24_02250</name>
</gene>
<dbReference type="GO" id="GO:0000160">
    <property type="term" value="P:phosphorelay signal transduction system"/>
    <property type="evidence" value="ECO:0007669"/>
    <property type="project" value="InterPro"/>
</dbReference>
<evidence type="ECO:0000256" key="1">
    <source>
        <dbReference type="ARBA" id="ARBA00023125"/>
    </source>
</evidence>
<evidence type="ECO:0000313" key="4">
    <source>
        <dbReference type="Proteomes" id="UP000177159"/>
    </source>
</evidence>
<dbReference type="Proteomes" id="UP000177159">
    <property type="component" value="Unassembled WGS sequence"/>
</dbReference>
<sequence>MQIAPYYKRLLQNIKEQINRSHSKSYIGMFDSGKNYMFRLLVTEDLNLKDTLFIPLDLSSGDIIKAFQTGSSLIRSSVEIENLDQMWEEISSRSKQRSVVLAFNLPYGGEQDLTFFTTLYSWKNLLRDKLNWIIFANYGIFNCKVSDRSAFDKVVLSNVTPILPLDKKSSEIVIDNYNKYFGPIEKSKRKKIIELSGGNPGFLKSLYLLAQQKRLDLWEHDEQLQVRIKKLFDELSPKELSTLANLEEQGKKETKNFKQLEKFGYIYHERLFSPILDKFISRYYTSNTNMFSSTQLKVFNLLREKYPQIVSRDEIGRTMWGARWTQEYSDWALDRMIHEIRNKLKKSSNEWFLKTKRDLGYFLTKNRD</sequence>
<keyword evidence="1" id="KW-0238">DNA-binding</keyword>
<evidence type="ECO:0000259" key="2">
    <source>
        <dbReference type="Pfam" id="PF00486"/>
    </source>
</evidence>
<organism evidence="3 4">
    <name type="scientific">Candidatus Roizmanbacteria bacterium RIFCSPHIGHO2_02_FULL_37_24</name>
    <dbReference type="NCBI Taxonomy" id="1802037"/>
    <lineage>
        <taxon>Bacteria</taxon>
        <taxon>Candidatus Roizmaniibacteriota</taxon>
    </lineage>
</organism>
<comment type="caution">
    <text evidence="3">The sequence shown here is derived from an EMBL/GenBank/DDBJ whole genome shotgun (WGS) entry which is preliminary data.</text>
</comment>
<proteinExistence type="predicted"/>
<evidence type="ECO:0000313" key="3">
    <source>
        <dbReference type="EMBL" id="OGK24339.1"/>
    </source>
</evidence>
<dbReference type="Pfam" id="PF00486">
    <property type="entry name" value="Trans_reg_C"/>
    <property type="match status" value="1"/>
</dbReference>
<dbReference type="InterPro" id="IPR016032">
    <property type="entry name" value="Sig_transdc_resp-reg_C-effctor"/>
</dbReference>